<dbReference type="GO" id="GO:0006412">
    <property type="term" value="P:translation"/>
    <property type="evidence" value="ECO:0007669"/>
    <property type="project" value="InterPro"/>
</dbReference>
<evidence type="ECO:0000313" key="2">
    <source>
        <dbReference type="EMBL" id="PKA47203.1"/>
    </source>
</evidence>
<name>A0A2H9ZVA0_9ASPA</name>
<dbReference type="GO" id="GO:0005840">
    <property type="term" value="C:ribosome"/>
    <property type="evidence" value="ECO:0007669"/>
    <property type="project" value="UniProtKB-KW"/>
</dbReference>
<gene>
    <name evidence="2" type="primary">rps2</name>
    <name evidence="2" type="ORF">AXF42_Ash017148</name>
</gene>
<dbReference type="OrthoDB" id="773813at2759"/>
<evidence type="ECO:0000313" key="3">
    <source>
        <dbReference type="Proteomes" id="UP000236161"/>
    </source>
</evidence>
<protein>
    <submittedName>
        <fullName evidence="2">30S ribosomal protein S2, chloroplastic</fullName>
    </submittedName>
</protein>
<dbReference type="InterPro" id="IPR023591">
    <property type="entry name" value="Ribosomal_uS2_flav_dom_sf"/>
</dbReference>
<dbReference type="InterPro" id="IPR001865">
    <property type="entry name" value="Ribosomal_uS2"/>
</dbReference>
<dbReference type="SUPFAM" id="SSF52313">
    <property type="entry name" value="Ribosomal protein S2"/>
    <property type="match status" value="1"/>
</dbReference>
<reference evidence="2 3" key="1">
    <citation type="journal article" date="2017" name="Nature">
        <title>The Apostasia genome and the evolution of orchids.</title>
        <authorList>
            <person name="Zhang G.Q."/>
            <person name="Liu K.W."/>
            <person name="Li Z."/>
            <person name="Lohaus R."/>
            <person name="Hsiao Y.Y."/>
            <person name="Niu S.C."/>
            <person name="Wang J.Y."/>
            <person name="Lin Y.C."/>
            <person name="Xu Q."/>
            <person name="Chen L.J."/>
            <person name="Yoshida K."/>
            <person name="Fujiwara S."/>
            <person name="Wang Z.W."/>
            <person name="Zhang Y.Q."/>
            <person name="Mitsuda N."/>
            <person name="Wang M."/>
            <person name="Liu G.H."/>
            <person name="Pecoraro L."/>
            <person name="Huang H.X."/>
            <person name="Xiao X.J."/>
            <person name="Lin M."/>
            <person name="Wu X.Y."/>
            <person name="Wu W.L."/>
            <person name="Chen Y.Y."/>
            <person name="Chang S.B."/>
            <person name="Sakamoto S."/>
            <person name="Ohme-Takagi M."/>
            <person name="Yagi M."/>
            <person name="Zeng S.J."/>
            <person name="Shen C.Y."/>
            <person name="Yeh C.M."/>
            <person name="Luo Y.B."/>
            <person name="Tsai W.C."/>
            <person name="Van de Peer Y."/>
            <person name="Liu Z.J."/>
        </authorList>
    </citation>
    <scope>NUCLEOTIDE SEQUENCE [LARGE SCALE GENOMIC DNA]</scope>
    <source>
        <strain evidence="3">cv. Shenzhen</strain>
        <tissue evidence="2">Stem</tissue>
    </source>
</reference>
<dbReference type="GO" id="GO:0003735">
    <property type="term" value="F:structural constituent of ribosome"/>
    <property type="evidence" value="ECO:0007669"/>
    <property type="project" value="InterPro"/>
</dbReference>
<keyword evidence="2" id="KW-0689">Ribosomal protein</keyword>
<dbReference type="EMBL" id="KZ453539">
    <property type="protein sequence ID" value="PKA47203.1"/>
    <property type="molecule type" value="Genomic_DNA"/>
</dbReference>
<dbReference type="AlphaFoldDB" id="A0A2H9ZVA0"/>
<comment type="similarity">
    <text evidence="1">Belongs to the universal ribosomal protein uS2 family.</text>
</comment>
<dbReference type="Gene3D" id="3.40.50.10490">
    <property type="entry name" value="Glucose-6-phosphate isomerase like protein, domain 1"/>
    <property type="match status" value="1"/>
</dbReference>
<evidence type="ECO:0000256" key="1">
    <source>
        <dbReference type="ARBA" id="ARBA00006242"/>
    </source>
</evidence>
<keyword evidence="2" id="KW-0687">Ribonucleoprotein</keyword>
<organism evidence="2 3">
    <name type="scientific">Apostasia shenzhenica</name>
    <dbReference type="NCBI Taxonomy" id="1088818"/>
    <lineage>
        <taxon>Eukaryota</taxon>
        <taxon>Viridiplantae</taxon>
        <taxon>Streptophyta</taxon>
        <taxon>Embryophyta</taxon>
        <taxon>Tracheophyta</taxon>
        <taxon>Spermatophyta</taxon>
        <taxon>Magnoliopsida</taxon>
        <taxon>Liliopsida</taxon>
        <taxon>Asparagales</taxon>
        <taxon>Orchidaceae</taxon>
        <taxon>Apostasioideae</taxon>
        <taxon>Apostasia</taxon>
    </lineage>
</organism>
<sequence>MLKRKLSILKMDEIKFMTRLLDVAITLDQQEEYTALRECGILGIPTICSVPANVDVIASIQLILIKLISTIF</sequence>
<accession>A0A2H9ZVA0</accession>
<keyword evidence="3" id="KW-1185">Reference proteome</keyword>
<dbReference type="STRING" id="1088818.A0A2H9ZVA0"/>
<proteinExistence type="inferred from homology"/>
<dbReference type="Proteomes" id="UP000236161">
    <property type="component" value="Unassembled WGS sequence"/>
</dbReference>
<dbReference type="Pfam" id="PF00318">
    <property type="entry name" value="Ribosomal_S2"/>
    <property type="match status" value="1"/>
</dbReference>